<dbReference type="CDD" id="cd06261">
    <property type="entry name" value="TM_PBP2"/>
    <property type="match status" value="1"/>
</dbReference>
<comment type="similarity">
    <text evidence="2">Belongs to the binding-protein-dependent transport system permease family. HisMQ subfamily.</text>
</comment>
<evidence type="ECO:0000256" key="1">
    <source>
        <dbReference type="ARBA" id="ARBA00004141"/>
    </source>
</evidence>
<feature type="transmembrane region" description="Helical" evidence="7">
    <location>
        <begin position="154"/>
        <end position="172"/>
    </location>
</feature>
<evidence type="ECO:0000313" key="9">
    <source>
        <dbReference type="EMBL" id="CAA9277889.1"/>
    </source>
</evidence>
<dbReference type="PANTHER" id="PTHR30614">
    <property type="entry name" value="MEMBRANE COMPONENT OF AMINO ACID ABC TRANSPORTER"/>
    <property type="match status" value="1"/>
</dbReference>
<accession>A0A6J4JEU2</accession>
<dbReference type="InterPro" id="IPR000515">
    <property type="entry name" value="MetI-like"/>
</dbReference>
<gene>
    <name evidence="9" type="ORF">AVDCRST_MAG93-2995</name>
</gene>
<evidence type="ECO:0000256" key="7">
    <source>
        <dbReference type="RuleBase" id="RU363032"/>
    </source>
</evidence>
<keyword evidence="4" id="KW-0029">Amino-acid transport</keyword>
<dbReference type="GO" id="GO:0005886">
    <property type="term" value="C:plasma membrane"/>
    <property type="evidence" value="ECO:0007669"/>
    <property type="project" value="UniProtKB-SubCell"/>
</dbReference>
<keyword evidence="7" id="KW-0813">Transport</keyword>
<dbReference type="Gene3D" id="1.10.3720.10">
    <property type="entry name" value="MetI-like"/>
    <property type="match status" value="1"/>
</dbReference>
<keyword evidence="6 7" id="KW-0472">Membrane</keyword>
<feature type="domain" description="ABC transmembrane type-1" evidence="8">
    <location>
        <begin position="1"/>
        <end position="229"/>
    </location>
</feature>
<keyword evidence="5 7" id="KW-1133">Transmembrane helix</keyword>
<comment type="subcellular location">
    <subcellularLocation>
        <location evidence="7">Cell membrane</location>
        <topology evidence="7">Multi-pass membrane protein</topology>
    </subcellularLocation>
    <subcellularLocation>
        <location evidence="1">Membrane</location>
        <topology evidence="1">Multi-pass membrane protein</topology>
    </subcellularLocation>
</comment>
<sequence length="241" mass="26079">SYGINGLFLLSNRGLAVAWFRPSASLDAWVWWLLGGIIAAIAAFVLRRLQLRRLDRPGSSWPYALLAAVAVAAVGVLVVTLTTGASPLLFDRPVLQGFNFRGGTTLSPEFFALLLGLTLYTAAFISEVVRGGIQAVNKGQREAARALGLSTAQTLRLVVFPQALRVIIPPLTNQYLNLTKNSSLGIAVGYFDLVNISNTVANQSGRSVQVFALVMAAYLTISIVTSLIMNAYNQRIRLIER</sequence>
<feature type="transmembrane region" description="Helical" evidence="7">
    <location>
        <begin position="29"/>
        <end position="49"/>
    </location>
</feature>
<name>A0A6J4JEU2_9CHLR</name>
<dbReference type="AlphaFoldDB" id="A0A6J4JEU2"/>
<dbReference type="PROSITE" id="PS50928">
    <property type="entry name" value="ABC_TM1"/>
    <property type="match status" value="1"/>
</dbReference>
<feature type="transmembrane region" description="Helical" evidence="7">
    <location>
        <begin position="110"/>
        <end position="133"/>
    </location>
</feature>
<organism evidence="9">
    <name type="scientific">uncultured Chloroflexia bacterium</name>
    <dbReference type="NCBI Taxonomy" id="1672391"/>
    <lineage>
        <taxon>Bacteria</taxon>
        <taxon>Bacillati</taxon>
        <taxon>Chloroflexota</taxon>
        <taxon>Chloroflexia</taxon>
        <taxon>environmental samples</taxon>
    </lineage>
</organism>
<dbReference type="InterPro" id="IPR035906">
    <property type="entry name" value="MetI-like_sf"/>
</dbReference>
<feature type="transmembrane region" description="Helical" evidence="7">
    <location>
        <begin position="210"/>
        <end position="232"/>
    </location>
</feature>
<dbReference type="Pfam" id="PF00528">
    <property type="entry name" value="BPD_transp_1"/>
    <property type="match status" value="1"/>
</dbReference>
<evidence type="ECO:0000256" key="2">
    <source>
        <dbReference type="ARBA" id="ARBA00010072"/>
    </source>
</evidence>
<reference evidence="9" key="1">
    <citation type="submission" date="2020-02" db="EMBL/GenBank/DDBJ databases">
        <authorList>
            <person name="Meier V. D."/>
        </authorList>
    </citation>
    <scope>NUCLEOTIDE SEQUENCE</scope>
    <source>
        <strain evidence="9">AVDCRST_MAG93</strain>
    </source>
</reference>
<feature type="non-terminal residue" evidence="9">
    <location>
        <position position="1"/>
    </location>
</feature>
<keyword evidence="3 7" id="KW-0812">Transmembrane</keyword>
<dbReference type="EMBL" id="CADCTR010001027">
    <property type="protein sequence ID" value="CAA9277889.1"/>
    <property type="molecule type" value="Genomic_DNA"/>
</dbReference>
<feature type="transmembrane region" description="Helical" evidence="7">
    <location>
        <begin position="61"/>
        <end position="90"/>
    </location>
</feature>
<evidence type="ECO:0000256" key="5">
    <source>
        <dbReference type="ARBA" id="ARBA00022989"/>
    </source>
</evidence>
<evidence type="ECO:0000256" key="6">
    <source>
        <dbReference type="ARBA" id="ARBA00023136"/>
    </source>
</evidence>
<dbReference type="PANTHER" id="PTHR30614:SF37">
    <property type="entry name" value="AMINO-ACID ABC TRANSPORTER PERMEASE PROTEIN YHDX-RELATED"/>
    <property type="match status" value="1"/>
</dbReference>
<dbReference type="InterPro" id="IPR043429">
    <property type="entry name" value="ArtM/GltK/GlnP/TcyL/YhdX-like"/>
</dbReference>
<dbReference type="GO" id="GO:0006865">
    <property type="term" value="P:amino acid transport"/>
    <property type="evidence" value="ECO:0007669"/>
    <property type="project" value="UniProtKB-KW"/>
</dbReference>
<evidence type="ECO:0000259" key="8">
    <source>
        <dbReference type="PROSITE" id="PS50928"/>
    </source>
</evidence>
<protein>
    <submittedName>
        <fullName evidence="9">Glutamate Aspartate transport system permease protein GltJ</fullName>
    </submittedName>
</protein>
<dbReference type="GO" id="GO:0055085">
    <property type="term" value="P:transmembrane transport"/>
    <property type="evidence" value="ECO:0007669"/>
    <property type="project" value="InterPro"/>
</dbReference>
<proteinExistence type="inferred from homology"/>
<dbReference type="SUPFAM" id="SSF161098">
    <property type="entry name" value="MetI-like"/>
    <property type="match status" value="1"/>
</dbReference>
<evidence type="ECO:0000256" key="3">
    <source>
        <dbReference type="ARBA" id="ARBA00022692"/>
    </source>
</evidence>
<evidence type="ECO:0000256" key="4">
    <source>
        <dbReference type="ARBA" id="ARBA00022970"/>
    </source>
</evidence>